<proteinExistence type="predicted"/>
<sequence>MSEIQIWERILKWGLAQNPELPSDFRNFSQDDFNKLKNTLQRFIPLIKFQNLTSKEFLDKVFPYDKIFPEDLYKDLLRTYLSLSDPNSKPKNKEKIDSAIITYQHVELISKWIDKLNITDKLTSSYEFKLLFRASRDGYSGYKFHKTCDNKPHTVTLVKVKNNSFIFSFNNNRTDNYILSRVMDENYAIRNRKYYGPSFGKSDLEIWNFTVNYCKKASYEKPIRDSEDYFISDECEVFQIVGD</sequence>
<accession>A0A8H3L081</accession>
<reference evidence="2" key="1">
    <citation type="submission" date="2019-10" db="EMBL/GenBank/DDBJ databases">
        <title>Conservation and host-specific expression of non-tandemly repeated heterogenous ribosome RNA gene in arbuscular mycorrhizal fungi.</title>
        <authorList>
            <person name="Maeda T."/>
            <person name="Kobayashi Y."/>
            <person name="Nakagawa T."/>
            <person name="Ezawa T."/>
            <person name="Yamaguchi K."/>
            <person name="Bino T."/>
            <person name="Nishimoto Y."/>
            <person name="Shigenobu S."/>
            <person name="Kawaguchi M."/>
        </authorList>
    </citation>
    <scope>NUCLEOTIDE SEQUENCE</scope>
    <source>
        <strain evidence="2">HR1</strain>
    </source>
</reference>
<comment type="caution">
    <text evidence="2">The sequence shown here is derived from an EMBL/GenBank/DDBJ whole genome shotgun (WGS) entry which is preliminary data.</text>
</comment>
<dbReference type="InterPro" id="IPR006571">
    <property type="entry name" value="TLDc_dom"/>
</dbReference>
<evidence type="ECO:0000259" key="1">
    <source>
        <dbReference type="PROSITE" id="PS51886"/>
    </source>
</evidence>
<name>A0A8H3L081_9GLOM</name>
<organism evidence="2 3">
    <name type="scientific">Rhizophagus clarus</name>
    <dbReference type="NCBI Taxonomy" id="94130"/>
    <lineage>
        <taxon>Eukaryota</taxon>
        <taxon>Fungi</taxon>
        <taxon>Fungi incertae sedis</taxon>
        <taxon>Mucoromycota</taxon>
        <taxon>Glomeromycotina</taxon>
        <taxon>Glomeromycetes</taxon>
        <taxon>Glomerales</taxon>
        <taxon>Glomeraceae</taxon>
        <taxon>Rhizophagus</taxon>
    </lineage>
</organism>
<dbReference type="EMBL" id="BLAL01000020">
    <property type="protein sequence ID" value="GES76366.1"/>
    <property type="molecule type" value="Genomic_DNA"/>
</dbReference>
<protein>
    <submittedName>
        <fullName evidence="2">Carbohydrate-binding module family 13 protein</fullName>
    </submittedName>
</protein>
<evidence type="ECO:0000313" key="2">
    <source>
        <dbReference type="EMBL" id="GES76366.1"/>
    </source>
</evidence>
<dbReference type="OrthoDB" id="2439862at2759"/>
<dbReference type="PROSITE" id="PS51886">
    <property type="entry name" value="TLDC"/>
    <property type="match status" value="1"/>
</dbReference>
<dbReference type="Pfam" id="PF07534">
    <property type="entry name" value="TLD"/>
    <property type="match status" value="1"/>
</dbReference>
<dbReference type="AlphaFoldDB" id="A0A8H3L081"/>
<evidence type="ECO:0000313" key="3">
    <source>
        <dbReference type="Proteomes" id="UP000615446"/>
    </source>
</evidence>
<gene>
    <name evidence="2" type="ORF">RCL2_000377400</name>
</gene>
<dbReference type="Proteomes" id="UP000615446">
    <property type="component" value="Unassembled WGS sequence"/>
</dbReference>
<feature type="domain" description="TLDc" evidence="1">
    <location>
        <begin position="99"/>
        <end position="243"/>
    </location>
</feature>